<dbReference type="PANTHER" id="PTHR12792:SF0">
    <property type="entry name" value="SEPARIN"/>
    <property type="match status" value="1"/>
</dbReference>
<dbReference type="GO" id="GO:0072686">
    <property type="term" value="C:mitotic spindle"/>
    <property type="evidence" value="ECO:0007669"/>
    <property type="project" value="TreeGrafter"/>
</dbReference>
<protein>
    <recommendedName>
        <fullName evidence="2">separase</fullName>
        <ecNumber evidence="2">3.4.22.49</ecNumber>
    </recommendedName>
</protein>
<dbReference type="PROSITE" id="PS51700">
    <property type="entry name" value="SEPARIN"/>
    <property type="match status" value="1"/>
</dbReference>
<name>A0A060T006_BLAAD</name>
<dbReference type="InterPro" id="IPR030397">
    <property type="entry name" value="SEPARIN_core_dom"/>
</dbReference>
<evidence type="ECO:0000256" key="2">
    <source>
        <dbReference type="ARBA" id="ARBA00012489"/>
    </source>
</evidence>
<keyword evidence="3" id="KW-0378">Hydrolase</keyword>
<dbReference type="MEROPS" id="C50.001"/>
<organism evidence="7">
    <name type="scientific">Blastobotrys adeninivorans</name>
    <name type="common">Yeast</name>
    <name type="synonym">Arxula adeninivorans</name>
    <dbReference type="NCBI Taxonomy" id="409370"/>
    <lineage>
        <taxon>Eukaryota</taxon>
        <taxon>Fungi</taxon>
        <taxon>Dikarya</taxon>
        <taxon>Ascomycota</taxon>
        <taxon>Saccharomycotina</taxon>
        <taxon>Dipodascomycetes</taxon>
        <taxon>Dipodascales</taxon>
        <taxon>Trichomonascaceae</taxon>
        <taxon>Blastobotrys</taxon>
    </lineage>
</organism>
<evidence type="ECO:0000256" key="4">
    <source>
        <dbReference type="ARBA" id="ARBA00022829"/>
    </source>
</evidence>
<dbReference type="GO" id="GO:0005634">
    <property type="term" value="C:nucleus"/>
    <property type="evidence" value="ECO:0007669"/>
    <property type="project" value="InterPro"/>
</dbReference>
<evidence type="ECO:0000259" key="6">
    <source>
        <dbReference type="PROSITE" id="PS51700"/>
    </source>
</evidence>
<dbReference type="GO" id="GO:0005737">
    <property type="term" value="C:cytoplasm"/>
    <property type="evidence" value="ECO:0007669"/>
    <property type="project" value="TreeGrafter"/>
</dbReference>
<evidence type="ECO:0000313" key="7">
    <source>
        <dbReference type="EMBL" id="CDP34283.1"/>
    </source>
</evidence>
<gene>
    <name evidence="7" type="ORF">GNLVRS02_ARAD1C08888g</name>
</gene>
<sequence>MEVLISDFENLSLESLSKLKRQLVAGGRTKAKPATPRLVEDIVAATFKMFEKSQIGKDQISDKQKRLIEACRAAFPVLYEHSQSETIKKHLMFIFKLLDCGLVEDALRELWTAFVHFSKYHNGRVLRAATPKYEQILYISEGKYPAPIVNNLQLLLLRSVQKCTQLRFKPLSNLELVNSFKHKDGPVSWVRKLPVGSQEQKLDTIGKLLLSISNSASLVTAAHLRLIALRLMPSPSQQFFDLLLKSLTAVNKSHDITTLHSDIQALIDVHPNDQLAKWLPQATEVSSSQPEQQDSQPSQPSQPLDSAEIPAELNNFLTSAIDKRRYASLLSTYLKAYTPESSSLLTNSNTHLQICIRFKEFLSPKHALVLSNYLFKCGESLQKAGKPHLEFWVQSIAIDKKAPENNLTGPKIEKLALYLANSGNPNKSLAYLVPAIQAKLPQEPVISITMNAPTVQTMVNVLCRIALDNPSTEFPTISSEIWQLVLQTIAQSSSVNKVTLAETAVRSVFSRQEQPAYLLRSLATYFNIAKTIPEDLTPQIQTALESLSEGPVESVLEGYYYYMAKSDLPRACSGFIRFFESTKQKTIIEANLQTALAWLDQVQALLEMYGLDELRCDLLKSVLPWSSDPSIACQLVESYLHLGYTSAAASELERLPADPEDSITKALILLTKSEYLISVADDSAKSTLRDLGTVISNDRTLSLSPSQGRAPGETHLQFQQRIHILARSARAYARICMTEGDNGQALVYIQNAVRILQGFLRKAASSSYSSLCTWPLVSLTLDCQVFAAKAFEKLGVAREAKYYIRDAINLADSIGCGLKTAVLFSIDGEMDVKMNQFQQAQSALEKCEDIMDRWKIKDVNFLQLVHSLALFLQRQQCYAEENVYYDMSDTVFSQILTKSQRHAQKTSQSRIASRKDRKLEAGLQVVHNNILRAQVRSLSLQDYLDNANNVCGKIRPVDPRDSVLHETAKAHLAYLQARNILLMDPAFCSIQDCALSVPCVTHVGGSKRGRKSAHLEALAMLVNARDAILDFKETALKVCSAVELNEISVLLNNIYILIHSIDRSSTTLVNGAASTQLLFEFSKGYSMQQEAMYLKLKADGLGLTDWVQERPEISSAEANNVELQSILPSDWLVVSINYCRDTGNLMITRVDHDETFILSLPLNRHVNYDEDFSFEDGVTRLRDIIRRSNALTNSSKTSTIKTKEDRQAWWQERFELDKELKELLDEVEFNWLGGFRGIFSDNKPVADLRERFHESMKAIMSRSFPSRSSKTAKGKSSPVEIHPMVFDLLLGIGYPETSPDPALWEDLIYFMLDILQFHGEHNAYDELDTDEITIDIEEALRSYYSRIGDFEQKQYAHTVLVVDKSCHIFPWESLPFLRDRPVSRVPSFAVLKDLLQRQQFSVERKDMFYMLNPGKDLVKTQERFEETLKGLEYGKGLIGQAPTEDEFADALTTNNLLVYLGHGGGEQYIRSGRIKALRKCCPTFLLGCSSGALKDAGDYEPWGTPISYLTAGCPMLVANMWDVTDKDIDTLSIKLFETWGLFESVSEDKNRQDCARSLAKCRNECTLKYLNGAAPVLYGIPMKLVS</sequence>
<reference evidence="7" key="2">
    <citation type="submission" date="2014-06" db="EMBL/GenBank/DDBJ databases">
        <title>The complete genome of Blastobotrys (Arxula) adeninivorans LS3 - a yeast of biotechnological interest.</title>
        <authorList>
            <person name="Kunze G."/>
            <person name="Gaillardin C."/>
            <person name="Czernicka M."/>
            <person name="Durrens P."/>
            <person name="Martin T."/>
            <person name="Boer E."/>
            <person name="Gabaldon T."/>
            <person name="Cruz J."/>
            <person name="Talla E."/>
            <person name="Marck C."/>
            <person name="Goffeau A."/>
            <person name="Barbe V."/>
            <person name="Baret P."/>
            <person name="Baronian K."/>
            <person name="Beier S."/>
            <person name="Bleykasten C."/>
            <person name="Bode R."/>
            <person name="Casaregola S."/>
            <person name="Despons L."/>
            <person name="Fairhead C."/>
            <person name="Giersberg M."/>
            <person name="Gierski P."/>
            <person name="Hahnel U."/>
            <person name="Hartmann A."/>
            <person name="Jankowska D."/>
            <person name="Jubin C."/>
            <person name="Jung P."/>
            <person name="Lafontaine I."/>
            <person name="Leh-Louis V."/>
            <person name="Lemaire M."/>
            <person name="Marcet-Houben M."/>
            <person name="Mascher M."/>
            <person name="Morel G."/>
            <person name="Richard G.-F."/>
            <person name="Riechen J."/>
            <person name="Sacerdot C."/>
            <person name="Sarkar A."/>
            <person name="Savel G."/>
            <person name="Schacherer J."/>
            <person name="Sherman D."/>
            <person name="Straub M.-L."/>
            <person name="Stein N."/>
            <person name="Thierry A."/>
            <person name="Trautwein-Schult A."/>
            <person name="Westhof E."/>
            <person name="Worch S."/>
            <person name="Dujon B."/>
            <person name="Souciet J.-L."/>
            <person name="Wincker P."/>
            <person name="Scholz U."/>
            <person name="Neuveglise N."/>
        </authorList>
    </citation>
    <scope>NUCLEOTIDE SEQUENCE</scope>
    <source>
        <strain evidence="7">LS3</strain>
    </source>
</reference>
<keyword evidence="4" id="KW-0159">Chromosome partition</keyword>
<evidence type="ECO:0000256" key="5">
    <source>
        <dbReference type="SAM" id="MobiDB-lite"/>
    </source>
</evidence>
<dbReference type="GO" id="GO:0006508">
    <property type="term" value="P:proteolysis"/>
    <property type="evidence" value="ECO:0007669"/>
    <property type="project" value="InterPro"/>
</dbReference>
<dbReference type="GO" id="GO:0004197">
    <property type="term" value="F:cysteine-type endopeptidase activity"/>
    <property type="evidence" value="ECO:0007669"/>
    <property type="project" value="InterPro"/>
</dbReference>
<evidence type="ECO:0000256" key="3">
    <source>
        <dbReference type="ARBA" id="ARBA00022801"/>
    </source>
</evidence>
<dbReference type="PhylomeDB" id="A0A060T006"/>
<dbReference type="Pfam" id="PF03568">
    <property type="entry name" value="Separin_C"/>
    <property type="match status" value="1"/>
</dbReference>
<dbReference type="PANTHER" id="PTHR12792">
    <property type="entry name" value="EXTRA SPINDLE POLES 1-RELATED"/>
    <property type="match status" value="1"/>
</dbReference>
<dbReference type="Gene3D" id="1.25.40.10">
    <property type="entry name" value="Tetratricopeptide repeat domain"/>
    <property type="match status" value="1"/>
</dbReference>
<feature type="domain" description="Peptidase C50" evidence="6">
    <location>
        <begin position="1404"/>
        <end position="1499"/>
    </location>
</feature>
<feature type="region of interest" description="Disordered" evidence="5">
    <location>
        <begin position="280"/>
        <end position="306"/>
    </location>
</feature>
<dbReference type="GO" id="GO:0051307">
    <property type="term" value="P:meiotic chromosome separation"/>
    <property type="evidence" value="ECO:0007669"/>
    <property type="project" value="TreeGrafter"/>
</dbReference>
<dbReference type="EMBL" id="HG937693">
    <property type="protein sequence ID" value="CDP34283.1"/>
    <property type="molecule type" value="Genomic_DNA"/>
</dbReference>
<comment type="catalytic activity">
    <reaction evidence="1">
        <text>All bonds known to be hydrolyzed by this endopeptidase have arginine in P1 and an acidic residue in P4. P6 is often occupied by an acidic residue or by a hydroxy-amino-acid residue, the phosphorylation of which enhances cleavage.</text>
        <dbReference type="EC" id="3.4.22.49"/>
    </reaction>
</comment>
<dbReference type="GO" id="GO:0044732">
    <property type="term" value="C:mitotic spindle pole body"/>
    <property type="evidence" value="ECO:0007669"/>
    <property type="project" value="TreeGrafter"/>
</dbReference>
<reference evidence="7" key="1">
    <citation type="submission" date="2014-02" db="EMBL/GenBank/DDBJ databases">
        <authorList>
            <person name="Genoscope - CEA"/>
        </authorList>
    </citation>
    <scope>NUCLEOTIDE SEQUENCE</scope>
    <source>
        <strain evidence="7">LS3</strain>
    </source>
</reference>
<dbReference type="InterPro" id="IPR005314">
    <property type="entry name" value="Peptidase_C50"/>
</dbReference>
<accession>A0A060T006</accession>
<evidence type="ECO:0000256" key="1">
    <source>
        <dbReference type="ARBA" id="ARBA00000451"/>
    </source>
</evidence>
<dbReference type="EC" id="3.4.22.49" evidence="2"/>
<dbReference type="InterPro" id="IPR011990">
    <property type="entry name" value="TPR-like_helical_dom_sf"/>
</dbReference>
<proteinExistence type="predicted"/>
<feature type="compositionally biased region" description="Low complexity" evidence="5">
    <location>
        <begin position="286"/>
        <end position="303"/>
    </location>
</feature>